<sequence>MHPCPLRRPSSFAKHLSLPPLVRFLVSQALDACHLTSSLPPPGPKVNTVEKLSELRRAGVNVGM</sequence>
<keyword evidence="2" id="KW-1185">Reference proteome</keyword>
<dbReference type="Proteomes" id="UP000308652">
    <property type="component" value="Unassembled WGS sequence"/>
</dbReference>
<proteinExistence type="predicted"/>
<protein>
    <submittedName>
        <fullName evidence="1">Uncharacterized protein</fullName>
    </submittedName>
</protein>
<evidence type="ECO:0000313" key="2">
    <source>
        <dbReference type="Proteomes" id="UP000308652"/>
    </source>
</evidence>
<name>A0A5C3M9B5_9AGAR</name>
<reference evidence="1 2" key="1">
    <citation type="journal article" date="2019" name="Nat. Ecol. Evol.">
        <title>Megaphylogeny resolves global patterns of mushroom evolution.</title>
        <authorList>
            <person name="Varga T."/>
            <person name="Krizsan K."/>
            <person name="Foldi C."/>
            <person name="Dima B."/>
            <person name="Sanchez-Garcia M."/>
            <person name="Sanchez-Ramirez S."/>
            <person name="Szollosi G.J."/>
            <person name="Szarkandi J.G."/>
            <person name="Papp V."/>
            <person name="Albert L."/>
            <person name="Andreopoulos W."/>
            <person name="Angelini C."/>
            <person name="Antonin V."/>
            <person name="Barry K.W."/>
            <person name="Bougher N.L."/>
            <person name="Buchanan P."/>
            <person name="Buyck B."/>
            <person name="Bense V."/>
            <person name="Catcheside P."/>
            <person name="Chovatia M."/>
            <person name="Cooper J."/>
            <person name="Damon W."/>
            <person name="Desjardin D."/>
            <person name="Finy P."/>
            <person name="Geml J."/>
            <person name="Haridas S."/>
            <person name="Hughes K."/>
            <person name="Justo A."/>
            <person name="Karasinski D."/>
            <person name="Kautmanova I."/>
            <person name="Kiss B."/>
            <person name="Kocsube S."/>
            <person name="Kotiranta H."/>
            <person name="LaButti K.M."/>
            <person name="Lechner B.E."/>
            <person name="Liimatainen K."/>
            <person name="Lipzen A."/>
            <person name="Lukacs Z."/>
            <person name="Mihaltcheva S."/>
            <person name="Morgado L.N."/>
            <person name="Niskanen T."/>
            <person name="Noordeloos M.E."/>
            <person name="Ohm R.A."/>
            <person name="Ortiz-Santana B."/>
            <person name="Ovrebo C."/>
            <person name="Racz N."/>
            <person name="Riley R."/>
            <person name="Savchenko A."/>
            <person name="Shiryaev A."/>
            <person name="Soop K."/>
            <person name="Spirin V."/>
            <person name="Szebenyi C."/>
            <person name="Tomsovsky M."/>
            <person name="Tulloss R.E."/>
            <person name="Uehling J."/>
            <person name="Grigoriev I.V."/>
            <person name="Vagvolgyi C."/>
            <person name="Papp T."/>
            <person name="Martin F.M."/>
            <person name="Miettinen O."/>
            <person name="Hibbett D.S."/>
            <person name="Nagy L.G."/>
        </authorList>
    </citation>
    <scope>NUCLEOTIDE SEQUENCE [LARGE SCALE GENOMIC DNA]</scope>
    <source>
        <strain evidence="1 2">CBS 166.37</strain>
    </source>
</reference>
<evidence type="ECO:0000313" key="1">
    <source>
        <dbReference type="EMBL" id="TFK41275.1"/>
    </source>
</evidence>
<accession>A0A5C3M9B5</accession>
<organism evidence="1 2">
    <name type="scientific">Crucibulum laeve</name>
    <dbReference type="NCBI Taxonomy" id="68775"/>
    <lineage>
        <taxon>Eukaryota</taxon>
        <taxon>Fungi</taxon>
        <taxon>Dikarya</taxon>
        <taxon>Basidiomycota</taxon>
        <taxon>Agaricomycotina</taxon>
        <taxon>Agaricomycetes</taxon>
        <taxon>Agaricomycetidae</taxon>
        <taxon>Agaricales</taxon>
        <taxon>Agaricineae</taxon>
        <taxon>Nidulariaceae</taxon>
        <taxon>Crucibulum</taxon>
    </lineage>
</organism>
<dbReference type="EMBL" id="ML213595">
    <property type="protein sequence ID" value="TFK41275.1"/>
    <property type="molecule type" value="Genomic_DNA"/>
</dbReference>
<gene>
    <name evidence="1" type="ORF">BDQ12DRAFT_679188</name>
</gene>
<dbReference type="AlphaFoldDB" id="A0A5C3M9B5"/>